<sequence length="159" mass="17335">MIREARPSDVPAIHAMVRALAKHHDVTETEGTQGQLHEALFGPSPTVFALVAEAPGDQRPAGFALWFQSFSTWSGTHGVYLEDLYVRPEHRGGGYGKALMAHLAALCVERGWANFEWSVHEDNEKAAAIYEALGAVPKDTWTGYRLSGEALDELAAAHP</sequence>
<dbReference type="CDD" id="cd04301">
    <property type="entry name" value="NAT_SF"/>
    <property type="match status" value="1"/>
</dbReference>
<evidence type="ECO:0000313" key="4">
    <source>
        <dbReference type="EMBL" id="MFC7221113.1"/>
    </source>
</evidence>
<protein>
    <submittedName>
        <fullName evidence="4">GNAT family N-acetyltransferase</fullName>
        <ecNumber evidence="4">2.3.-.-</ecNumber>
    </submittedName>
</protein>
<evidence type="ECO:0000256" key="1">
    <source>
        <dbReference type="ARBA" id="ARBA00022679"/>
    </source>
</evidence>
<reference evidence="5" key="1">
    <citation type="journal article" date="2019" name="Int. J. Syst. Evol. Microbiol.">
        <title>The Global Catalogue of Microorganisms (GCM) 10K type strain sequencing project: providing services to taxonomists for standard genome sequencing and annotation.</title>
        <authorList>
            <consortium name="The Broad Institute Genomics Platform"/>
            <consortium name="The Broad Institute Genome Sequencing Center for Infectious Disease"/>
            <person name="Wu L."/>
            <person name="Ma J."/>
        </authorList>
    </citation>
    <scope>NUCLEOTIDE SEQUENCE [LARGE SCALE GENOMIC DNA]</scope>
    <source>
        <strain evidence="5">CGMCC 1.13681</strain>
    </source>
</reference>
<keyword evidence="2 4" id="KW-0012">Acyltransferase</keyword>
<keyword evidence="5" id="KW-1185">Reference proteome</keyword>
<feature type="domain" description="N-acetyltransferase" evidence="3">
    <location>
        <begin position="1"/>
        <end position="159"/>
    </location>
</feature>
<dbReference type="PANTHER" id="PTHR10545">
    <property type="entry name" value="DIAMINE N-ACETYLTRANSFERASE"/>
    <property type="match status" value="1"/>
</dbReference>
<dbReference type="PROSITE" id="PS51186">
    <property type="entry name" value="GNAT"/>
    <property type="match status" value="1"/>
</dbReference>
<name>A0ABW2GK45_9ACTN</name>
<evidence type="ECO:0000259" key="3">
    <source>
        <dbReference type="PROSITE" id="PS51186"/>
    </source>
</evidence>
<dbReference type="EMBL" id="JBHSZO010000051">
    <property type="protein sequence ID" value="MFC7221113.1"/>
    <property type="molecule type" value="Genomic_DNA"/>
</dbReference>
<dbReference type="GO" id="GO:0016746">
    <property type="term" value="F:acyltransferase activity"/>
    <property type="evidence" value="ECO:0007669"/>
    <property type="project" value="UniProtKB-KW"/>
</dbReference>
<evidence type="ECO:0000256" key="2">
    <source>
        <dbReference type="ARBA" id="ARBA00023315"/>
    </source>
</evidence>
<dbReference type="PANTHER" id="PTHR10545:SF29">
    <property type="entry name" value="GH14572P-RELATED"/>
    <property type="match status" value="1"/>
</dbReference>
<dbReference type="Gene3D" id="3.40.630.30">
    <property type="match status" value="1"/>
</dbReference>
<organism evidence="4 5">
    <name type="scientific">Streptomyces polyrhachis</name>
    <dbReference type="NCBI Taxonomy" id="1282885"/>
    <lineage>
        <taxon>Bacteria</taxon>
        <taxon>Bacillati</taxon>
        <taxon>Actinomycetota</taxon>
        <taxon>Actinomycetes</taxon>
        <taxon>Kitasatosporales</taxon>
        <taxon>Streptomycetaceae</taxon>
        <taxon>Streptomyces</taxon>
    </lineage>
</organism>
<dbReference type="RefSeq" id="WP_386418257.1">
    <property type="nucleotide sequence ID" value="NZ_JBHSZO010000051.1"/>
</dbReference>
<dbReference type="SUPFAM" id="SSF55729">
    <property type="entry name" value="Acyl-CoA N-acyltransferases (Nat)"/>
    <property type="match status" value="1"/>
</dbReference>
<dbReference type="InterPro" id="IPR051016">
    <property type="entry name" value="Diverse_Substrate_AcTransf"/>
</dbReference>
<keyword evidence="1 4" id="KW-0808">Transferase</keyword>
<proteinExistence type="predicted"/>
<comment type="caution">
    <text evidence="4">The sequence shown here is derived from an EMBL/GenBank/DDBJ whole genome shotgun (WGS) entry which is preliminary data.</text>
</comment>
<gene>
    <name evidence="4" type="ORF">ACFQLX_23565</name>
</gene>
<dbReference type="InterPro" id="IPR000182">
    <property type="entry name" value="GNAT_dom"/>
</dbReference>
<evidence type="ECO:0000313" key="5">
    <source>
        <dbReference type="Proteomes" id="UP001596413"/>
    </source>
</evidence>
<dbReference type="Pfam" id="PF00583">
    <property type="entry name" value="Acetyltransf_1"/>
    <property type="match status" value="1"/>
</dbReference>
<dbReference type="EC" id="2.3.-.-" evidence="4"/>
<dbReference type="Proteomes" id="UP001596413">
    <property type="component" value="Unassembled WGS sequence"/>
</dbReference>
<dbReference type="InterPro" id="IPR016181">
    <property type="entry name" value="Acyl_CoA_acyltransferase"/>
</dbReference>
<accession>A0ABW2GK45</accession>